<dbReference type="Proteomes" id="UP000474957">
    <property type="component" value="Unassembled WGS sequence"/>
</dbReference>
<dbReference type="Gene3D" id="1.10.290.10">
    <property type="entry name" value="Topoisomerase I, domain 4"/>
    <property type="match status" value="1"/>
</dbReference>
<dbReference type="Pfam" id="PF01131">
    <property type="entry name" value="Topoisom_bac"/>
    <property type="match status" value="1"/>
</dbReference>
<sequence>MANFFMIFSFFSVLVVRVVGLPRRARSVFRPGLLISDPGPRFQQTSPFCFFAGNSHAISQIVENSRMQAVVFIEAKGKANAWTRIARRLGMTATVVPTIGHVCSFPRKLYPIGIDLSSGEGLEKERHPIPEKRRAILEAVSNAPAGAAIIIATDDDVEGDVIAYDVADIVYSAFPERARAIVRVRPGPITVRGIRTSLASAQPLERILVQMTSDAIPGRARAVTDRWIGATFSRIAGAPVGRVRSAILGATYLLNRAPEKLRGRPETGEITLQARSAMGGRPFVARVPLAGAEDPARVARLRDLAQRYAMRVVPGSVRPLMSLSAAVAPRIGTVRPFNTADALAHAARHHGIPVRMAMQGLQDAYLRGMISYPRTSGRGISAESAAHVEMLAHSCGITGLDVEVLSSDNMLAGPAPGTHEGLHPVLPLSTENSDVLRTLIRKPLRAPEGGWDRTSVMQAMVALVSRRAFEAAREIAMERGNWGPDNGDMGIRHQEEGRGANRDDAPGGGACGSARRARATGKSHAASFHGVSRPGPSRRESPCRAPAGAVR</sequence>
<dbReference type="PANTHER" id="PTHR42785">
    <property type="entry name" value="DNA TOPOISOMERASE, TYPE IA, CORE"/>
    <property type="match status" value="1"/>
</dbReference>
<dbReference type="Gene3D" id="3.40.50.140">
    <property type="match status" value="1"/>
</dbReference>
<dbReference type="PANTHER" id="PTHR42785:SF1">
    <property type="entry name" value="DNA TOPOISOMERASE"/>
    <property type="match status" value="1"/>
</dbReference>
<name>A0A6L5Z410_9RHOB</name>
<dbReference type="InterPro" id="IPR000380">
    <property type="entry name" value="Topo_IA"/>
</dbReference>
<dbReference type="GO" id="GO:0003917">
    <property type="term" value="F:DNA topoisomerase type I (single strand cut, ATP-independent) activity"/>
    <property type="evidence" value="ECO:0007669"/>
    <property type="project" value="InterPro"/>
</dbReference>
<reference evidence="4 5" key="1">
    <citation type="submission" date="2019-10" db="EMBL/GenBank/DDBJ databases">
        <title>Cognatihalovulum marinum gen. nov. sp. nov., a new member of the family Rhodobacteraceae isolated from deep seawater of the Northwest Indian Ocean.</title>
        <authorList>
            <person name="Ruan C."/>
            <person name="Wang J."/>
            <person name="Zheng X."/>
            <person name="Song L."/>
            <person name="Zhu Y."/>
            <person name="Huang Y."/>
            <person name="Lu Z."/>
            <person name="Du W."/>
            <person name="Huang L."/>
            <person name="Dai X."/>
        </authorList>
    </citation>
    <scope>NUCLEOTIDE SEQUENCE [LARGE SCALE GENOMIC DNA]</scope>
    <source>
        <strain evidence="4 5">2CG4</strain>
    </source>
</reference>
<proteinExistence type="predicted"/>
<dbReference type="AlphaFoldDB" id="A0A6L5Z410"/>
<dbReference type="SUPFAM" id="SSF56712">
    <property type="entry name" value="Prokaryotic type I DNA topoisomerase"/>
    <property type="match status" value="1"/>
</dbReference>
<dbReference type="InterPro" id="IPR013826">
    <property type="entry name" value="Topo_IA_cen_sub3"/>
</dbReference>
<dbReference type="GO" id="GO:0003677">
    <property type="term" value="F:DNA binding"/>
    <property type="evidence" value="ECO:0007669"/>
    <property type="project" value="InterPro"/>
</dbReference>
<evidence type="ECO:0000256" key="2">
    <source>
        <dbReference type="SAM" id="MobiDB-lite"/>
    </source>
</evidence>
<accession>A0A6L5Z410</accession>
<feature type="region of interest" description="Disordered" evidence="2">
    <location>
        <begin position="480"/>
        <end position="551"/>
    </location>
</feature>
<protein>
    <recommendedName>
        <fullName evidence="3">Topo IA-type catalytic domain-containing protein</fullName>
    </recommendedName>
</protein>
<dbReference type="InterPro" id="IPR013497">
    <property type="entry name" value="Topo_IA_cen"/>
</dbReference>
<dbReference type="Gene3D" id="1.10.460.10">
    <property type="entry name" value="Topoisomerase I, domain 2"/>
    <property type="match status" value="1"/>
</dbReference>
<dbReference type="GO" id="GO:0006265">
    <property type="term" value="P:DNA topological change"/>
    <property type="evidence" value="ECO:0007669"/>
    <property type="project" value="InterPro"/>
</dbReference>
<comment type="caution">
    <text evidence="4">The sequence shown here is derived from an EMBL/GenBank/DDBJ whole genome shotgun (WGS) entry which is preliminary data.</text>
</comment>
<dbReference type="InterPro" id="IPR023405">
    <property type="entry name" value="Topo_IA_core_domain"/>
</dbReference>
<feature type="compositionally biased region" description="Basic and acidic residues" evidence="2">
    <location>
        <begin position="490"/>
        <end position="505"/>
    </location>
</feature>
<gene>
    <name evidence="4" type="ORF">GE300_14595</name>
</gene>
<evidence type="ECO:0000313" key="4">
    <source>
        <dbReference type="EMBL" id="MSU90830.1"/>
    </source>
</evidence>
<evidence type="ECO:0000256" key="1">
    <source>
        <dbReference type="ARBA" id="ARBA00023235"/>
    </source>
</evidence>
<keyword evidence="1" id="KW-0413">Isomerase</keyword>
<dbReference type="InterPro" id="IPR013824">
    <property type="entry name" value="Topo_IA_cen_sub1"/>
</dbReference>
<dbReference type="EMBL" id="WIND01000013">
    <property type="protein sequence ID" value="MSU90830.1"/>
    <property type="molecule type" value="Genomic_DNA"/>
</dbReference>
<evidence type="ECO:0000259" key="3">
    <source>
        <dbReference type="Pfam" id="PF01131"/>
    </source>
</evidence>
<feature type="domain" description="Topo IA-type catalytic" evidence="3">
    <location>
        <begin position="219"/>
        <end position="430"/>
    </location>
</feature>
<dbReference type="Gene3D" id="2.60.510.20">
    <property type="match status" value="1"/>
</dbReference>
<evidence type="ECO:0000313" key="5">
    <source>
        <dbReference type="Proteomes" id="UP000474957"/>
    </source>
</evidence>
<keyword evidence="5" id="KW-1185">Reference proteome</keyword>
<organism evidence="4 5">
    <name type="scientific">Halovulum marinum</name>
    <dbReference type="NCBI Taxonomy" id="2662447"/>
    <lineage>
        <taxon>Bacteria</taxon>
        <taxon>Pseudomonadati</taxon>
        <taxon>Pseudomonadota</taxon>
        <taxon>Alphaproteobacteria</taxon>
        <taxon>Rhodobacterales</taxon>
        <taxon>Paracoccaceae</taxon>
        <taxon>Halovulum</taxon>
    </lineage>
</organism>